<evidence type="ECO:0000259" key="1">
    <source>
        <dbReference type="Pfam" id="PF20662"/>
    </source>
</evidence>
<sequence length="177" mass="20280">HTQTLTSKLNIECTENAKASFLVRNTHRGLTELNTTAIKPQVKPWISSFLSISHSIEEEEFNEYEANDPWVQQLIVNLEQLMAEFKAGLSSVIYDTLTSLMTSLVSMEMEKTVLKCTFSRLGGLQFDKELRSLVAYLTTVTTWTIRDKFARLTQMATILNLERYTHTHTFLNPQTIT</sequence>
<accession>A0A060Z7H7</accession>
<dbReference type="InterPro" id="IPR048684">
    <property type="entry name" value="COG4_C"/>
</dbReference>
<dbReference type="GO" id="GO:0017119">
    <property type="term" value="C:Golgi transport complex"/>
    <property type="evidence" value="ECO:0007669"/>
    <property type="project" value="TreeGrafter"/>
</dbReference>
<dbReference type="InterPro" id="IPR048682">
    <property type="entry name" value="COG4"/>
</dbReference>
<dbReference type="Pfam" id="PF20662">
    <property type="entry name" value="COG4_C"/>
    <property type="match status" value="1"/>
</dbReference>
<dbReference type="PANTHER" id="PTHR24016:SF0">
    <property type="entry name" value="CONSERVED OLIGOMERIC GOLGI COMPLEX SUBUNIT 4"/>
    <property type="match status" value="1"/>
</dbReference>
<dbReference type="PaxDb" id="8022-A0A060Z7H7"/>
<dbReference type="GO" id="GO:0007030">
    <property type="term" value="P:Golgi organization"/>
    <property type="evidence" value="ECO:0007669"/>
    <property type="project" value="TreeGrafter"/>
</dbReference>
<evidence type="ECO:0000313" key="3">
    <source>
        <dbReference type="Proteomes" id="UP000193380"/>
    </source>
</evidence>
<dbReference type="Gene3D" id="1.20.58.1970">
    <property type="match status" value="1"/>
</dbReference>
<dbReference type="STRING" id="8022.A0A060Z7H7"/>
<dbReference type="AlphaFoldDB" id="A0A060Z7H7"/>
<dbReference type="EMBL" id="FR951929">
    <property type="protein sequence ID" value="CDQ99991.1"/>
    <property type="molecule type" value="Genomic_DNA"/>
</dbReference>
<dbReference type="Proteomes" id="UP000193380">
    <property type="component" value="Unassembled WGS sequence"/>
</dbReference>
<name>A0A060Z7H7_ONCMY</name>
<gene>
    <name evidence="2" type="ORF">GSONMT00044685001</name>
</gene>
<protein>
    <recommendedName>
        <fullName evidence="1">Conserved oligomeric Golgi complex subunit 4 C-terminal domain-containing protein</fullName>
    </recommendedName>
</protein>
<organism evidence="2 3">
    <name type="scientific">Oncorhynchus mykiss</name>
    <name type="common">Rainbow trout</name>
    <name type="synonym">Salmo gairdneri</name>
    <dbReference type="NCBI Taxonomy" id="8022"/>
    <lineage>
        <taxon>Eukaryota</taxon>
        <taxon>Metazoa</taxon>
        <taxon>Chordata</taxon>
        <taxon>Craniata</taxon>
        <taxon>Vertebrata</taxon>
        <taxon>Euteleostomi</taxon>
        <taxon>Actinopterygii</taxon>
        <taxon>Neopterygii</taxon>
        <taxon>Teleostei</taxon>
        <taxon>Protacanthopterygii</taxon>
        <taxon>Salmoniformes</taxon>
        <taxon>Salmonidae</taxon>
        <taxon>Salmoninae</taxon>
        <taxon>Oncorhynchus</taxon>
    </lineage>
</organism>
<reference evidence="2" key="2">
    <citation type="submission" date="2014-03" db="EMBL/GenBank/DDBJ databases">
        <authorList>
            <person name="Genoscope - CEA"/>
        </authorList>
    </citation>
    <scope>NUCLEOTIDE SEQUENCE</scope>
</reference>
<feature type="non-terminal residue" evidence="2">
    <location>
        <position position="1"/>
    </location>
</feature>
<evidence type="ECO:0000313" key="2">
    <source>
        <dbReference type="EMBL" id="CDQ99991.1"/>
    </source>
</evidence>
<dbReference type="PANTHER" id="PTHR24016">
    <property type="entry name" value="CONSERVED OLIGOMERIC GOLGI COMPLEX SUBUNIT 4"/>
    <property type="match status" value="1"/>
</dbReference>
<reference evidence="2" key="1">
    <citation type="journal article" date="2014" name="Nat. Commun.">
        <title>The rainbow trout genome provides novel insights into evolution after whole-genome duplication in vertebrates.</title>
        <authorList>
            <person name="Berthelot C."/>
            <person name="Brunet F."/>
            <person name="Chalopin D."/>
            <person name="Juanchich A."/>
            <person name="Bernard M."/>
            <person name="Noel B."/>
            <person name="Bento P."/>
            <person name="Da Silva C."/>
            <person name="Labadie K."/>
            <person name="Alberti A."/>
            <person name="Aury J.M."/>
            <person name="Louis A."/>
            <person name="Dehais P."/>
            <person name="Bardou P."/>
            <person name="Montfort J."/>
            <person name="Klopp C."/>
            <person name="Cabau C."/>
            <person name="Gaspin C."/>
            <person name="Thorgaard G.H."/>
            <person name="Boussaha M."/>
            <person name="Quillet E."/>
            <person name="Guyomard R."/>
            <person name="Galiana D."/>
            <person name="Bobe J."/>
            <person name="Volff J.N."/>
            <person name="Genet C."/>
            <person name="Wincker P."/>
            <person name="Jaillon O."/>
            <person name="Roest Crollius H."/>
            <person name="Guiguen Y."/>
        </authorList>
    </citation>
    <scope>NUCLEOTIDE SEQUENCE [LARGE SCALE GENOMIC DNA]</scope>
</reference>
<proteinExistence type="predicted"/>
<feature type="domain" description="Conserved oligomeric Golgi complex subunit 4 C-terminal" evidence="1">
    <location>
        <begin position="25"/>
        <end position="165"/>
    </location>
</feature>
<dbReference type="GO" id="GO:0006890">
    <property type="term" value="P:retrograde vesicle-mediated transport, Golgi to endoplasmic reticulum"/>
    <property type="evidence" value="ECO:0007669"/>
    <property type="project" value="TreeGrafter"/>
</dbReference>